<keyword evidence="2" id="KW-1185">Reference proteome</keyword>
<name>A0ABT8AD59_9PROT</name>
<dbReference type="Proteomes" id="UP001529369">
    <property type="component" value="Unassembled WGS sequence"/>
</dbReference>
<proteinExistence type="predicted"/>
<dbReference type="InterPro" id="IPR021848">
    <property type="entry name" value="HODM_asu-like"/>
</dbReference>
<evidence type="ECO:0000313" key="1">
    <source>
        <dbReference type="EMBL" id="MDN3567463.1"/>
    </source>
</evidence>
<dbReference type="RefSeq" id="WP_290319499.1">
    <property type="nucleotide sequence ID" value="NZ_JAUFPN010000194.1"/>
</dbReference>
<accession>A0ABT8AD59</accession>
<comment type="caution">
    <text evidence="1">The sequence shown here is derived from an EMBL/GenBank/DDBJ whole genome shotgun (WGS) entry which is preliminary data.</text>
</comment>
<dbReference type="Pfam" id="PF11927">
    <property type="entry name" value="HODM_asu-like"/>
    <property type="match status" value="1"/>
</dbReference>
<evidence type="ECO:0000313" key="2">
    <source>
        <dbReference type="Proteomes" id="UP001529369"/>
    </source>
</evidence>
<protein>
    <submittedName>
        <fullName evidence="1">DUF3445 domain-containing protein</fullName>
    </submittedName>
</protein>
<sequence>MLPPPILHLPYGPGPFRMAMGLTAIPPGAWIEIDDQYPAQLAERRRLLRERPAEVVAALPGTEAIQRELLDRLVAHLPARYPDWFRRDGRRLHNALTGEACDLDEAPLPLVGRLVQEDFCLLREEEGGLRLVGAVLCFPSGWRLAEKLGRLLGPIHAPVPRYAETLERPVDRFLTLLKPGRLAMRLNWSLMDDATLFRAEAHGRTDHAAAVTAANAGEALVLRVERQSFVRLPASGAIAFGIRIHLTPLAAVVRHPGEAARLREAVLALPPEMQRYKSLLPFREAVLGYLEACP</sequence>
<reference evidence="2" key="1">
    <citation type="journal article" date="2019" name="Int. J. Syst. Evol. Microbiol.">
        <title>The Global Catalogue of Microorganisms (GCM) 10K type strain sequencing project: providing services to taxonomists for standard genome sequencing and annotation.</title>
        <authorList>
            <consortium name="The Broad Institute Genomics Platform"/>
            <consortium name="The Broad Institute Genome Sequencing Center for Infectious Disease"/>
            <person name="Wu L."/>
            <person name="Ma J."/>
        </authorList>
    </citation>
    <scope>NUCLEOTIDE SEQUENCE [LARGE SCALE GENOMIC DNA]</scope>
    <source>
        <strain evidence="2">CECT 7131</strain>
    </source>
</reference>
<organism evidence="1 2">
    <name type="scientific">Paeniroseomonas aquatica</name>
    <dbReference type="NCBI Taxonomy" id="373043"/>
    <lineage>
        <taxon>Bacteria</taxon>
        <taxon>Pseudomonadati</taxon>
        <taxon>Pseudomonadota</taxon>
        <taxon>Alphaproteobacteria</taxon>
        <taxon>Acetobacterales</taxon>
        <taxon>Acetobacteraceae</taxon>
        <taxon>Paeniroseomonas</taxon>
    </lineage>
</organism>
<gene>
    <name evidence="1" type="ORF">QWZ14_24050</name>
</gene>
<dbReference type="EMBL" id="JAUFPN010000194">
    <property type="protein sequence ID" value="MDN3567463.1"/>
    <property type="molecule type" value="Genomic_DNA"/>
</dbReference>